<dbReference type="OrthoDB" id="267648at2759"/>
<feature type="coiled-coil region" evidence="1">
    <location>
        <begin position="109"/>
        <end position="164"/>
    </location>
</feature>
<dbReference type="AlphaFoldDB" id="A0A3R7KS80"/>
<dbReference type="EMBL" id="MKKU01000531">
    <property type="protein sequence ID" value="RNF08646.1"/>
    <property type="molecule type" value="Genomic_DNA"/>
</dbReference>
<gene>
    <name evidence="4" type="ORF">Tco025E_07122</name>
</gene>
<evidence type="ECO:0000313" key="5">
    <source>
        <dbReference type="Proteomes" id="UP000284403"/>
    </source>
</evidence>
<feature type="region of interest" description="Disordered" evidence="2">
    <location>
        <begin position="231"/>
        <end position="255"/>
    </location>
</feature>
<keyword evidence="1" id="KW-0175">Coiled coil</keyword>
<evidence type="ECO:0000256" key="1">
    <source>
        <dbReference type="SAM" id="Coils"/>
    </source>
</evidence>
<dbReference type="Pfam" id="PF13815">
    <property type="entry name" value="Dzip-like_N"/>
    <property type="match status" value="1"/>
</dbReference>
<evidence type="ECO:0000259" key="3">
    <source>
        <dbReference type="Pfam" id="PF13815"/>
    </source>
</evidence>
<keyword evidence="5" id="KW-1185">Reference proteome</keyword>
<proteinExistence type="predicted"/>
<evidence type="ECO:0000313" key="4">
    <source>
        <dbReference type="EMBL" id="RNF08646.1"/>
    </source>
</evidence>
<feature type="region of interest" description="Disordered" evidence="2">
    <location>
        <begin position="172"/>
        <end position="214"/>
    </location>
</feature>
<organism evidence="4 5">
    <name type="scientific">Trypanosoma conorhini</name>
    <dbReference type="NCBI Taxonomy" id="83891"/>
    <lineage>
        <taxon>Eukaryota</taxon>
        <taxon>Discoba</taxon>
        <taxon>Euglenozoa</taxon>
        <taxon>Kinetoplastea</taxon>
        <taxon>Metakinetoplastina</taxon>
        <taxon>Trypanosomatida</taxon>
        <taxon>Trypanosomatidae</taxon>
        <taxon>Trypanosoma</taxon>
    </lineage>
</organism>
<dbReference type="GeneID" id="40320733"/>
<protein>
    <recommendedName>
        <fullName evidence="3">Cilium assembly protein DZIP1 N-terminal domain-containing protein</fullName>
    </recommendedName>
</protein>
<name>A0A3R7KS80_9TRYP</name>
<dbReference type="RefSeq" id="XP_029225884.1">
    <property type="nucleotide sequence ID" value="XM_029373989.1"/>
</dbReference>
<comment type="caution">
    <text evidence="4">The sequence shown here is derived from an EMBL/GenBank/DDBJ whole genome shotgun (WGS) entry which is preliminary data.</text>
</comment>
<reference evidence="4 5" key="1">
    <citation type="journal article" date="2018" name="BMC Genomics">
        <title>Genomic comparison of Trypanosoma conorhini and Trypanosoma rangeli to Trypanosoma cruzi strains of high and low virulence.</title>
        <authorList>
            <person name="Bradwell K.R."/>
            <person name="Koparde V.N."/>
            <person name="Matveyev A.V."/>
            <person name="Serrano M.G."/>
            <person name="Alves J.M."/>
            <person name="Parikh H."/>
            <person name="Huang B."/>
            <person name="Lee V."/>
            <person name="Espinosa-Alvarez O."/>
            <person name="Ortiz P.A."/>
            <person name="Costa-Martins A.G."/>
            <person name="Teixeira M.M."/>
            <person name="Buck G.A."/>
        </authorList>
    </citation>
    <scope>NUCLEOTIDE SEQUENCE [LARGE SCALE GENOMIC DNA]</scope>
    <source>
        <strain evidence="4 5">025E</strain>
    </source>
</reference>
<feature type="domain" description="Cilium assembly protein DZIP1 N-terminal" evidence="3">
    <location>
        <begin position="10"/>
        <end position="129"/>
    </location>
</feature>
<dbReference type="Proteomes" id="UP000284403">
    <property type="component" value="Unassembled WGS sequence"/>
</dbReference>
<accession>A0A3R7KS80</accession>
<sequence>MSVADRLRAFRYATSAREIPWTHLRSVDVAAHRVQEPDLHLMKNLISLLSDCSLASATSPTTGTADVYQLLSVLQLALQFTLWSQSVLKEELVEKQSGAAVRQINLQYVEGLEKKLETSRQEAITLREERDGMQLASRSLEHRLTQAESTIRCLERDLAFERQRLRETMSLFAARPNEDPQQLAAKERRRQQQRQQQQGPFVSTSPPTVPLPRHSDYAQRCADEIPRASWEDVSTRHRSQDEANKKRHVHDCPSIGGGGALNNSFFNGKEPMRVGRREHCDECATLLQLRQEGTRAAPLSPANGRPNTVGGAEIPASILNALHEEIKEAQTQIAATSQAACRSLESAVESSLQRTEAMVRRAEQCMDTFRSSFLMESGTKAVGTAEANSLLP</sequence>
<feature type="compositionally biased region" description="Basic and acidic residues" evidence="2">
    <location>
        <begin position="231"/>
        <end position="244"/>
    </location>
</feature>
<evidence type="ECO:0000256" key="2">
    <source>
        <dbReference type="SAM" id="MobiDB-lite"/>
    </source>
</evidence>
<dbReference type="InterPro" id="IPR032714">
    <property type="entry name" value="DZIP1_N"/>
</dbReference>